<sequence length="71" mass="8008">MPGRGRGYGRAFMRNYPEYGFLLPGGLYGLINLVFLFLILYVLFKLLLVAAGYVIALAVLYLLWVALRHGL</sequence>
<organism evidence="2 3">
    <name type="scientific">Thermococcus waiotapuensis</name>
    <dbReference type="NCBI Taxonomy" id="90909"/>
    <lineage>
        <taxon>Archaea</taxon>
        <taxon>Methanobacteriati</taxon>
        <taxon>Methanobacteriota</taxon>
        <taxon>Thermococci</taxon>
        <taxon>Thermococcales</taxon>
        <taxon>Thermococcaceae</taxon>
        <taxon>Thermococcus</taxon>
    </lineage>
</organism>
<evidence type="ECO:0000313" key="2">
    <source>
        <dbReference type="EMBL" id="MDV3104602.1"/>
    </source>
</evidence>
<evidence type="ECO:0000313" key="3">
    <source>
        <dbReference type="Proteomes" id="UP001245683"/>
    </source>
</evidence>
<keyword evidence="1" id="KW-1133">Transmembrane helix</keyword>
<protein>
    <submittedName>
        <fullName evidence="2">Uncharacterized protein</fullName>
    </submittedName>
</protein>
<keyword evidence="1" id="KW-0812">Transmembrane</keyword>
<reference evidence="2 3" key="1">
    <citation type="submission" date="2023-08" db="EMBL/GenBank/DDBJ databases">
        <title>Draft genome sequence of Thermococcus waiotapuensis WT1T, a thermophilic sulphur-dependent archaeon from order Thermococcales.</title>
        <authorList>
            <person name="Manners S.H."/>
            <person name="Carere C.R."/>
            <person name="Dhami M.K."/>
            <person name="Dobson R.C.J."/>
            <person name="Stott M.B."/>
        </authorList>
    </citation>
    <scope>NUCLEOTIDE SEQUENCE [LARGE SCALE GENOMIC DNA]</scope>
    <source>
        <strain evidence="2 3">WT1</strain>
    </source>
</reference>
<dbReference type="AlphaFoldDB" id="A0AAE4T315"/>
<name>A0AAE4T315_9EURY</name>
<dbReference type="Proteomes" id="UP001245683">
    <property type="component" value="Unassembled WGS sequence"/>
</dbReference>
<keyword evidence="1" id="KW-0472">Membrane</keyword>
<proteinExistence type="predicted"/>
<feature type="transmembrane region" description="Helical" evidence="1">
    <location>
        <begin position="21"/>
        <end position="44"/>
    </location>
</feature>
<accession>A0AAE4T315</accession>
<feature type="transmembrane region" description="Helical" evidence="1">
    <location>
        <begin position="50"/>
        <end position="67"/>
    </location>
</feature>
<keyword evidence="3" id="KW-1185">Reference proteome</keyword>
<dbReference type="EMBL" id="JAVDZE010000005">
    <property type="protein sequence ID" value="MDV3104602.1"/>
    <property type="molecule type" value="Genomic_DNA"/>
</dbReference>
<dbReference type="RefSeq" id="WP_315343022.1">
    <property type="nucleotide sequence ID" value="NZ_JAVDZE010000005.1"/>
</dbReference>
<comment type="caution">
    <text evidence="2">The sequence shown here is derived from an EMBL/GenBank/DDBJ whole genome shotgun (WGS) entry which is preliminary data.</text>
</comment>
<gene>
    <name evidence="2" type="ORF">RBI02_08665</name>
</gene>
<evidence type="ECO:0000256" key="1">
    <source>
        <dbReference type="SAM" id="Phobius"/>
    </source>
</evidence>